<dbReference type="AlphaFoldDB" id="A0A7S3CAI5"/>
<dbReference type="PANTHER" id="PTHR19411">
    <property type="entry name" value="PROTEIN BUD31-RELATED"/>
    <property type="match status" value="1"/>
</dbReference>
<dbReference type="EMBL" id="HBHZ01002373">
    <property type="protein sequence ID" value="CAE0188765.1"/>
    <property type="molecule type" value="Transcribed_RNA"/>
</dbReference>
<accession>A0A7S3CAI5</accession>
<evidence type="ECO:0000256" key="2">
    <source>
        <dbReference type="ARBA" id="ARBA00005287"/>
    </source>
</evidence>
<dbReference type="EMBL" id="CP151515">
    <property type="protein sequence ID" value="WZN66458.1"/>
    <property type="molecule type" value="Genomic_DNA"/>
</dbReference>
<dbReference type="Proteomes" id="UP001472866">
    <property type="component" value="Chromosome 15"/>
</dbReference>
<dbReference type="InterPro" id="IPR001748">
    <property type="entry name" value="BUD31"/>
</dbReference>
<name>A0A7S3CAI5_9CHLO</name>
<feature type="region of interest" description="Disordered" evidence="4">
    <location>
        <begin position="173"/>
        <end position="241"/>
    </location>
</feature>
<proteinExistence type="inferred from homology"/>
<reference evidence="6 7" key="2">
    <citation type="submission" date="2024-03" db="EMBL/GenBank/DDBJ databases">
        <title>Complete genome sequence of the green alga Chloropicon roscoffensis RCC1871.</title>
        <authorList>
            <person name="Lemieux C."/>
            <person name="Pombert J.-F."/>
            <person name="Otis C."/>
            <person name="Turmel M."/>
        </authorList>
    </citation>
    <scope>NUCLEOTIDE SEQUENCE [LARGE SCALE GENOMIC DNA]</scope>
    <source>
        <strain evidence="6 7">RCC1871</strain>
    </source>
</reference>
<dbReference type="GO" id="GO:0005681">
    <property type="term" value="C:spliceosomal complex"/>
    <property type="evidence" value="ECO:0007669"/>
    <property type="project" value="TreeGrafter"/>
</dbReference>
<dbReference type="GO" id="GO:0000398">
    <property type="term" value="P:mRNA splicing, via spliceosome"/>
    <property type="evidence" value="ECO:0007669"/>
    <property type="project" value="TreeGrafter"/>
</dbReference>
<comment type="subcellular location">
    <subcellularLocation>
        <location evidence="1">Nucleus</location>
    </subcellularLocation>
</comment>
<reference evidence="5" key="1">
    <citation type="submission" date="2021-01" db="EMBL/GenBank/DDBJ databases">
        <authorList>
            <person name="Corre E."/>
            <person name="Pelletier E."/>
            <person name="Niang G."/>
            <person name="Scheremetjew M."/>
            <person name="Finn R."/>
            <person name="Kale V."/>
            <person name="Holt S."/>
            <person name="Cochrane G."/>
            <person name="Meng A."/>
            <person name="Brown T."/>
            <person name="Cohen L."/>
        </authorList>
    </citation>
    <scope>NUCLEOTIDE SEQUENCE</scope>
    <source>
        <strain evidence="5">RCC1871</strain>
    </source>
</reference>
<gene>
    <name evidence="5" type="ORF">CROS1456_LOCUS1836</name>
    <name evidence="6" type="ORF">HKI87_15g80250</name>
</gene>
<feature type="compositionally biased region" description="Basic and acidic residues" evidence="4">
    <location>
        <begin position="173"/>
        <end position="201"/>
    </location>
</feature>
<sequence>MNHTFKLSKSQRKRIPEGWDLVEPTLMEFEERMRDAVNESHEGKRKTEATWGITRIHWEKNRFIYELYYKKKAISKQLFDYLVKAKLADQNLIAKWRKPGYEYLCSLQAINSKYTNFGTVASCRVPLKLRNPQQWGPAVRTGCVSCASCDKGAPIWWFHTGWREHFEEERRKHLEKQNKGKKRAGEEAEDIRGDSAVEERLKRLKQMQKPEDPLLKEAKEEEGGKGGVPKDDGMAAGSSDQ</sequence>
<feature type="compositionally biased region" description="Basic and acidic residues" evidence="4">
    <location>
        <begin position="208"/>
        <end position="233"/>
    </location>
</feature>
<evidence type="ECO:0000256" key="4">
    <source>
        <dbReference type="SAM" id="MobiDB-lite"/>
    </source>
</evidence>
<dbReference type="PRINTS" id="PR00322">
    <property type="entry name" value="G10"/>
</dbReference>
<protein>
    <submittedName>
        <fullName evidence="6">G10-like protein</fullName>
    </submittedName>
</protein>
<evidence type="ECO:0000313" key="5">
    <source>
        <dbReference type="EMBL" id="CAE0188765.1"/>
    </source>
</evidence>
<dbReference type="Pfam" id="PF01125">
    <property type="entry name" value="BUD31"/>
    <property type="match status" value="1"/>
</dbReference>
<organism evidence="5">
    <name type="scientific">Chloropicon roscoffensis</name>
    <dbReference type="NCBI Taxonomy" id="1461544"/>
    <lineage>
        <taxon>Eukaryota</taxon>
        <taxon>Viridiplantae</taxon>
        <taxon>Chlorophyta</taxon>
        <taxon>Chloropicophyceae</taxon>
        <taxon>Chloropicales</taxon>
        <taxon>Chloropicaceae</taxon>
        <taxon>Chloropicon</taxon>
    </lineage>
</organism>
<evidence type="ECO:0000256" key="3">
    <source>
        <dbReference type="ARBA" id="ARBA00023242"/>
    </source>
</evidence>
<comment type="similarity">
    <text evidence="2">Belongs to the BUD31 (G10) family.</text>
</comment>
<evidence type="ECO:0000313" key="6">
    <source>
        <dbReference type="EMBL" id="WZN66458.1"/>
    </source>
</evidence>
<keyword evidence="7" id="KW-1185">Reference proteome</keyword>
<evidence type="ECO:0000313" key="7">
    <source>
        <dbReference type="Proteomes" id="UP001472866"/>
    </source>
</evidence>
<evidence type="ECO:0000256" key="1">
    <source>
        <dbReference type="ARBA" id="ARBA00004123"/>
    </source>
</evidence>
<keyword evidence="3" id="KW-0539">Nucleus</keyword>
<dbReference type="PANTHER" id="PTHR19411:SF0">
    <property type="entry name" value="PROTEIN BUD31 HOMOLOG"/>
    <property type="match status" value="1"/>
</dbReference>